<dbReference type="PANTHER" id="PTHR46068:SF1">
    <property type="entry name" value="TRANSPOSASE IS30-LIKE HTH DOMAIN-CONTAINING PROTEIN"/>
    <property type="match status" value="1"/>
</dbReference>
<evidence type="ECO:0000313" key="4">
    <source>
        <dbReference type="Proteomes" id="UP000054047"/>
    </source>
</evidence>
<name>A0A0C2DUN1_9BILA</name>
<proteinExistence type="predicted"/>
<evidence type="ECO:0008006" key="5">
    <source>
        <dbReference type="Google" id="ProtNLM"/>
    </source>
</evidence>
<dbReference type="SUPFAM" id="SSF46689">
    <property type="entry name" value="Homeodomain-like"/>
    <property type="match status" value="1"/>
</dbReference>
<dbReference type="Gene3D" id="1.10.10.10">
    <property type="entry name" value="Winged helix-like DNA-binding domain superfamily/Winged helix DNA-binding domain"/>
    <property type="match status" value="1"/>
</dbReference>
<feature type="region of interest" description="Disordered" evidence="2">
    <location>
        <begin position="1"/>
        <end position="20"/>
    </location>
</feature>
<dbReference type="Proteomes" id="UP000054047">
    <property type="component" value="Unassembled WGS sequence"/>
</dbReference>
<evidence type="ECO:0000256" key="2">
    <source>
        <dbReference type="SAM" id="MobiDB-lite"/>
    </source>
</evidence>
<accession>A0A0C2DUN1</accession>
<dbReference type="InterPro" id="IPR036388">
    <property type="entry name" value="WH-like_DNA-bd_sf"/>
</dbReference>
<keyword evidence="4" id="KW-1185">Reference proteome</keyword>
<dbReference type="Pfam" id="PF13384">
    <property type="entry name" value="HTH_23"/>
    <property type="match status" value="1"/>
</dbReference>
<sequence>MMSFSKSETSCLGQSREPEESRDIAGYRPLLLLSYGRLAEHMVHYGKANPKRAVIIEMYKRGLPSKKISSLLGSPIRTVQNAIKRFKELGTNADRRGRGRKHTVVVPRMIKTVRELIRRNPRRSMRKMARNLGIGRTSVRKIVRKKLNLRSFRMRTAHFLNDRMKVIRWQRCKELLKRFAGDTHLSIIFKDDKIFTLDPVLNSQSDRILSRTLFEAFLKGKIVARTEHPKTVMVW</sequence>
<dbReference type="AlphaFoldDB" id="A0A0C2DUN1"/>
<organism evidence="3 4">
    <name type="scientific">Ancylostoma duodenale</name>
    <dbReference type="NCBI Taxonomy" id="51022"/>
    <lineage>
        <taxon>Eukaryota</taxon>
        <taxon>Metazoa</taxon>
        <taxon>Ecdysozoa</taxon>
        <taxon>Nematoda</taxon>
        <taxon>Chromadorea</taxon>
        <taxon>Rhabditida</taxon>
        <taxon>Rhabditina</taxon>
        <taxon>Rhabditomorpha</taxon>
        <taxon>Strongyloidea</taxon>
        <taxon>Ancylostomatidae</taxon>
        <taxon>Ancylostomatinae</taxon>
        <taxon>Ancylostoma</taxon>
    </lineage>
</organism>
<dbReference type="InterPro" id="IPR009057">
    <property type="entry name" value="Homeodomain-like_sf"/>
</dbReference>
<feature type="compositionally biased region" description="Polar residues" evidence="2">
    <location>
        <begin position="1"/>
        <end position="13"/>
    </location>
</feature>
<gene>
    <name evidence="3" type="ORF">ANCDUO_03140</name>
</gene>
<dbReference type="EMBL" id="KN727084">
    <property type="protein sequence ID" value="KIH66532.1"/>
    <property type="molecule type" value="Genomic_DNA"/>
</dbReference>
<evidence type="ECO:0000313" key="3">
    <source>
        <dbReference type="EMBL" id="KIH66532.1"/>
    </source>
</evidence>
<protein>
    <recommendedName>
        <fullName evidence="5">Paired domain-containing protein</fullName>
    </recommendedName>
</protein>
<comment type="subcellular location">
    <subcellularLocation>
        <location evidence="1">Nucleus</location>
    </subcellularLocation>
</comment>
<evidence type="ECO:0000256" key="1">
    <source>
        <dbReference type="ARBA" id="ARBA00004123"/>
    </source>
</evidence>
<reference evidence="3 4" key="1">
    <citation type="submission" date="2013-12" db="EMBL/GenBank/DDBJ databases">
        <title>Draft genome of the parsitic nematode Ancylostoma duodenale.</title>
        <authorList>
            <person name="Mitreva M."/>
        </authorList>
    </citation>
    <scope>NUCLEOTIDE SEQUENCE [LARGE SCALE GENOMIC DNA]</scope>
    <source>
        <strain evidence="3 4">Zhejiang</strain>
    </source>
</reference>
<dbReference type="GO" id="GO:0005634">
    <property type="term" value="C:nucleus"/>
    <property type="evidence" value="ECO:0007669"/>
    <property type="project" value="UniProtKB-SubCell"/>
</dbReference>
<dbReference type="PANTHER" id="PTHR46068">
    <property type="entry name" value="PROTEIN CBG27172"/>
    <property type="match status" value="1"/>
</dbReference>
<dbReference type="OrthoDB" id="5823363at2759"/>